<dbReference type="PANTHER" id="PTHR43110:SF1">
    <property type="entry name" value="THIOL PEROXIDASE"/>
    <property type="match status" value="1"/>
</dbReference>
<dbReference type="Pfam" id="PF00578">
    <property type="entry name" value="AhpC-TSA"/>
    <property type="match status" value="1"/>
</dbReference>
<dbReference type="Gene3D" id="3.40.30.10">
    <property type="entry name" value="Glutaredoxin"/>
    <property type="match status" value="1"/>
</dbReference>
<keyword evidence="2" id="KW-0676">Redox-active center</keyword>
<name>A0A381ZLV0_9ZZZZ</name>
<evidence type="ECO:0000256" key="2">
    <source>
        <dbReference type="ARBA" id="ARBA00023284"/>
    </source>
</evidence>
<dbReference type="CDD" id="cd03018">
    <property type="entry name" value="PRX_AhpE_like"/>
    <property type="match status" value="1"/>
</dbReference>
<dbReference type="PANTHER" id="PTHR43110">
    <property type="entry name" value="THIOL PEROXIDASE"/>
    <property type="match status" value="1"/>
</dbReference>
<evidence type="ECO:0000313" key="4">
    <source>
        <dbReference type="EMBL" id="SVA90308.1"/>
    </source>
</evidence>
<dbReference type="InterPro" id="IPR050455">
    <property type="entry name" value="Tpx_Peroxidase_subfamily"/>
</dbReference>
<accession>A0A381ZLV0</accession>
<keyword evidence="1" id="KW-0560">Oxidoreductase</keyword>
<protein>
    <recommendedName>
        <fullName evidence="3">Thioredoxin domain-containing protein</fullName>
    </recommendedName>
</protein>
<feature type="domain" description="Thioredoxin" evidence="3">
    <location>
        <begin position="3"/>
        <end position="156"/>
    </location>
</feature>
<dbReference type="SUPFAM" id="SSF52833">
    <property type="entry name" value="Thioredoxin-like"/>
    <property type="match status" value="1"/>
</dbReference>
<dbReference type="EMBL" id="UINC01021858">
    <property type="protein sequence ID" value="SVA90308.1"/>
    <property type="molecule type" value="Genomic_DNA"/>
</dbReference>
<dbReference type="AlphaFoldDB" id="A0A381ZLV0"/>
<dbReference type="InterPro" id="IPR024706">
    <property type="entry name" value="Peroxiredoxin_AhpC-typ"/>
</dbReference>
<dbReference type="GO" id="GO:0016491">
    <property type="term" value="F:oxidoreductase activity"/>
    <property type="evidence" value="ECO:0007669"/>
    <property type="project" value="UniProtKB-KW"/>
</dbReference>
<dbReference type="InterPro" id="IPR000866">
    <property type="entry name" value="AhpC/TSA"/>
</dbReference>
<dbReference type="PIRSF" id="PIRSF000239">
    <property type="entry name" value="AHPC"/>
    <property type="match status" value="1"/>
</dbReference>
<dbReference type="PROSITE" id="PS51352">
    <property type="entry name" value="THIOREDOXIN_2"/>
    <property type="match status" value="1"/>
</dbReference>
<reference evidence="4" key="1">
    <citation type="submission" date="2018-05" db="EMBL/GenBank/DDBJ databases">
        <authorList>
            <person name="Lanie J.A."/>
            <person name="Ng W.-L."/>
            <person name="Kazmierczak K.M."/>
            <person name="Andrzejewski T.M."/>
            <person name="Davidsen T.M."/>
            <person name="Wayne K.J."/>
            <person name="Tettelin H."/>
            <person name="Glass J.I."/>
            <person name="Rusch D."/>
            <person name="Podicherti R."/>
            <person name="Tsui H.-C.T."/>
            <person name="Winkler M.E."/>
        </authorList>
    </citation>
    <scope>NUCLEOTIDE SEQUENCE</scope>
</reference>
<sequence>MSVEVGQQAPEFTLYDNDRQQRSLAEFRGKSVVLAFYPGAFTGVCTTEMCTFRDRMEKFNSLNSQVLGISVDGAFAQKEFSDKNNLNFPLLSDFTREVVNKYDVALENFAGMEGYVASKRAVFVVDKEGVIRYAWTGPNPGVEPDYDEVQAAVDGL</sequence>
<dbReference type="InterPro" id="IPR013766">
    <property type="entry name" value="Thioredoxin_domain"/>
</dbReference>
<dbReference type="InterPro" id="IPR036249">
    <property type="entry name" value="Thioredoxin-like_sf"/>
</dbReference>
<evidence type="ECO:0000259" key="3">
    <source>
        <dbReference type="PROSITE" id="PS51352"/>
    </source>
</evidence>
<dbReference type="GO" id="GO:0016209">
    <property type="term" value="F:antioxidant activity"/>
    <property type="evidence" value="ECO:0007669"/>
    <property type="project" value="InterPro"/>
</dbReference>
<organism evidence="4">
    <name type="scientific">marine metagenome</name>
    <dbReference type="NCBI Taxonomy" id="408172"/>
    <lineage>
        <taxon>unclassified sequences</taxon>
        <taxon>metagenomes</taxon>
        <taxon>ecological metagenomes</taxon>
    </lineage>
</organism>
<proteinExistence type="predicted"/>
<evidence type="ECO:0000256" key="1">
    <source>
        <dbReference type="ARBA" id="ARBA00023002"/>
    </source>
</evidence>
<gene>
    <name evidence="4" type="ORF">METZ01_LOCUS143162</name>
</gene>